<dbReference type="InterPro" id="IPR020846">
    <property type="entry name" value="MFS_dom"/>
</dbReference>
<reference evidence="8 9" key="1">
    <citation type="submission" date="2020-08" db="EMBL/GenBank/DDBJ databases">
        <authorList>
            <person name="Liu C."/>
            <person name="Sun Q."/>
        </authorList>
    </citation>
    <scope>NUCLEOTIDE SEQUENCE [LARGE SCALE GENOMIC DNA]</scope>
    <source>
        <strain evidence="8 9">NSJ-18</strain>
    </source>
</reference>
<evidence type="ECO:0000313" key="9">
    <source>
        <dbReference type="Proteomes" id="UP000609849"/>
    </source>
</evidence>
<keyword evidence="4 6" id="KW-1133">Transmembrane helix</keyword>
<accession>A0ABR7JSH7</accession>
<comment type="caution">
    <text evidence="8">The sequence shown here is derived from an EMBL/GenBank/DDBJ whole genome shotgun (WGS) entry which is preliminary data.</text>
</comment>
<feature type="transmembrane region" description="Helical" evidence="6">
    <location>
        <begin position="363"/>
        <end position="387"/>
    </location>
</feature>
<feature type="transmembrane region" description="Helical" evidence="6">
    <location>
        <begin position="86"/>
        <end position="105"/>
    </location>
</feature>
<dbReference type="NCBIfam" id="NF038246">
    <property type="entry name" value="bile_salt_MFS"/>
    <property type="match status" value="1"/>
</dbReference>
<feature type="transmembrane region" description="Helical" evidence="6">
    <location>
        <begin position="180"/>
        <end position="199"/>
    </location>
</feature>
<feature type="domain" description="Major facilitator superfamily (MFS) profile" evidence="7">
    <location>
        <begin position="239"/>
        <end position="433"/>
    </location>
</feature>
<name>A0ABR7JSH7_9FIRM</name>
<dbReference type="EMBL" id="JACRWE010000007">
    <property type="protein sequence ID" value="MBC5997829.1"/>
    <property type="molecule type" value="Genomic_DNA"/>
</dbReference>
<dbReference type="RefSeq" id="WP_153972520.1">
    <property type="nucleotide sequence ID" value="NZ_JACRWE010000007.1"/>
</dbReference>
<sequence length="433" mass="46450">MESSTKITKKTFFYGWIIVAACMIIQAVPFSIAANIQPAFTNFVMKGEGFTLTQFSLVFTIGTVVSAICSPFVGKLFSKPNTNVKVLYILGILLLGGGFSLYSFAGGNIYAYYAISALVQVGSAIISSIGVPLLINSWFTENKGIAMGIAFSGGGLGNIFLQQIASRWLNDPSVGYSGAYLRFGIIAAVVAIPVALFLIRLPKSQAELNANVSKNKKSNESKTTSSWGYTFAEVTKNKFFWVFAISFIFVGLYVGGMSLQFYAYFNSLEIGPQFVANIGSLFAFVSIFGNLFGGVLFDKLGTTKSLLLAGLLVIVCGFSLIFTPQINALGYVFAVCLGISMFAYIIGPSYLTGALFGNKEFGTILGVVQIFFAVGFASGSTLFGMVVDKSGFTTGWIFTMIYAVIAYGGLLISTSSILKSNKELNVTETKKIV</sequence>
<dbReference type="InterPro" id="IPR050327">
    <property type="entry name" value="Proton-linked_MCT"/>
</dbReference>
<keyword evidence="5 6" id="KW-0472">Membrane</keyword>
<feature type="transmembrane region" description="Helical" evidence="6">
    <location>
        <begin position="145"/>
        <end position="165"/>
    </location>
</feature>
<evidence type="ECO:0000256" key="1">
    <source>
        <dbReference type="ARBA" id="ARBA00004651"/>
    </source>
</evidence>
<protein>
    <submittedName>
        <fullName evidence="8">MFS transporter</fullName>
    </submittedName>
</protein>
<feature type="transmembrane region" description="Helical" evidence="6">
    <location>
        <begin position="12"/>
        <end position="32"/>
    </location>
</feature>
<dbReference type="SUPFAM" id="SSF103473">
    <property type="entry name" value="MFS general substrate transporter"/>
    <property type="match status" value="1"/>
</dbReference>
<gene>
    <name evidence="8" type="ORF">H8923_13780</name>
</gene>
<evidence type="ECO:0000256" key="2">
    <source>
        <dbReference type="ARBA" id="ARBA00022448"/>
    </source>
</evidence>
<evidence type="ECO:0000256" key="4">
    <source>
        <dbReference type="ARBA" id="ARBA00022989"/>
    </source>
</evidence>
<evidence type="ECO:0000256" key="3">
    <source>
        <dbReference type="ARBA" id="ARBA00022692"/>
    </source>
</evidence>
<dbReference type="Gene3D" id="1.20.1250.20">
    <property type="entry name" value="MFS general substrate transporter like domains"/>
    <property type="match status" value="2"/>
</dbReference>
<evidence type="ECO:0000313" key="8">
    <source>
        <dbReference type="EMBL" id="MBC5997829.1"/>
    </source>
</evidence>
<evidence type="ECO:0000259" key="7">
    <source>
        <dbReference type="PROSITE" id="PS50850"/>
    </source>
</evidence>
<dbReference type="PROSITE" id="PS51257">
    <property type="entry name" value="PROKAR_LIPOPROTEIN"/>
    <property type="match status" value="1"/>
</dbReference>
<feature type="transmembrane region" description="Helical" evidence="6">
    <location>
        <begin position="274"/>
        <end position="293"/>
    </location>
</feature>
<organism evidence="8 9">
    <name type="scientific">Romboutsia faecis</name>
    <dbReference type="NCBI Taxonomy" id="2764597"/>
    <lineage>
        <taxon>Bacteria</taxon>
        <taxon>Bacillati</taxon>
        <taxon>Bacillota</taxon>
        <taxon>Clostridia</taxon>
        <taxon>Peptostreptococcales</taxon>
        <taxon>Peptostreptococcaceae</taxon>
        <taxon>Romboutsia</taxon>
    </lineage>
</organism>
<evidence type="ECO:0000256" key="6">
    <source>
        <dbReference type="SAM" id="Phobius"/>
    </source>
</evidence>
<dbReference type="InterPro" id="IPR036259">
    <property type="entry name" value="MFS_trans_sf"/>
</dbReference>
<feature type="transmembrane region" description="Helical" evidence="6">
    <location>
        <begin position="239"/>
        <end position="262"/>
    </location>
</feature>
<comment type="subcellular location">
    <subcellularLocation>
        <location evidence="1">Cell membrane</location>
        <topology evidence="1">Multi-pass membrane protein</topology>
    </subcellularLocation>
</comment>
<dbReference type="PANTHER" id="PTHR11360">
    <property type="entry name" value="MONOCARBOXYLATE TRANSPORTER"/>
    <property type="match status" value="1"/>
</dbReference>
<feature type="transmembrane region" description="Helical" evidence="6">
    <location>
        <begin position="328"/>
        <end position="351"/>
    </location>
</feature>
<keyword evidence="3 6" id="KW-0812">Transmembrane</keyword>
<dbReference type="Proteomes" id="UP000609849">
    <property type="component" value="Unassembled WGS sequence"/>
</dbReference>
<dbReference type="Pfam" id="PF07690">
    <property type="entry name" value="MFS_1"/>
    <property type="match status" value="1"/>
</dbReference>
<feature type="transmembrane region" description="Helical" evidence="6">
    <location>
        <begin position="393"/>
        <end position="412"/>
    </location>
</feature>
<keyword evidence="9" id="KW-1185">Reference proteome</keyword>
<keyword evidence="2" id="KW-0813">Transport</keyword>
<feature type="transmembrane region" description="Helical" evidence="6">
    <location>
        <begin position="305"/>
        <end position="322"/>
    </location>
</feature>
<evidence type="ECO:0000256" key="5">
    <source>
        <dbReference type="ARBA" id="ARBA00023136"/>
    </source>
</evidence>
<dbReference type="InterPro" id="IPR011701">
    <property type="entry name" value="MFS"/>
</dbReference>
<dbReference type="PANTHER" id="PTHR11360:SF284">
    <property type="entry name" value="EG:103B4.3 PROTEIN-RELATED"/>
    <property type="match status" value="1"/>
</dbReference>
<feature type="transmembrane region" description="Helical" evidence="6">
    <location>
        <begin position="52"/>
        <end position="74"/>
    </location>
</feature>
<dbReference type="PROSITE" id="PS50850">
    <property type="entry name" value="MFS"/>
    <property type="match status" value="1"/>
</dbReference>
<feature type="transmembrane region" description="Helical" evidence="6">
    <location>
        <begin position="111"/>
        <end position="133"/>
    </location>
</feature>
<proteinExistence type="predicted"/>